<gene>
    <name evidence="1" type="ORF">NCTC12872_00950</name>
</gene>
<name>A0A379C9Y8_9PAST</name>
<organism evidence="1 2">
    <name type="scientific">Phocoenobacter uteri</name>
    <dbReference type="NCBI Taxonomy" id="146806"/>
    <lineage>
        <taxon>Bacteria</taxon>
        <taxon>Pseudomonadati</taxon>
        <taxon>Pseudomonadota</taxon>
        <taxon>Gammaproteobacteria</taxon>
        <taxon>Pasteurellales</taxon>
        <taxon>Pasteurellaceae</taxon>
        <taxon>Phocoenobacter</taxon>
    </lineage>
</organism>
<evidence type="ECO:0000313" key="2">
    <source>
        <dbReference type="Proteomes" id="UP000255417"/>
    </source>
</evidence>
<accession>A0A379C9Y8</accession>
<reference evidence="1 2" key="1">
    <citation type="submission" date="2018-06" db="EMBL/GenBank/DDBJ databases">
        <authorList>
            <consortium name="Pathogen Informatics"/>
            <person name="Doyle S."/>
        </authorList>
    </citation>
    <scope>NUCLEOTIDE SEQUENCE [LARGE SCALE GENOMIC DNA]</scope>
    <source>
        <strain evidence="1 2">NCTC12872</strain>
    </source>
</reference>
<proteinExistence type="predicted"/>
<keyword evidence="2" id="KW-1185">Reference proteome</keyword>
<sequence length="139" mass="16163">MSIKRTPADDYFSKCVRARTNYTCERCGKQYDKSSAGLHCSHNFSRRHRTIRWCKENALALCFSCHSWYEGNPPDSGVWLEEKLGIGAVEILREKMNSKMKVPKTEEKDIAKHYREELKKIEKARANGVCGIVEFESWQ</sequence>
<evidence type="ECO:0000313" key="1">
    <source>
        <dbReference type="EMBL" id="SUB58979.1"/>
    </source>
</evidence>
<dbReference type="RefSeq" id="WP_115315480.1">
    <property type="nucleotide sequence ID" value="NZ_LWIF01000001.1"/>
</dbReference>
<dbReference type="InterPro" id="IPR008713">
    <property type="entry name" value="Phage_lambda_NinG"/>
</dbReference>
<dbReference type="Proteomes" id="UP000255417">
    <property type="component" value="Unassembled WGS sequence"/>
</dbReference>
<protein>
    <submittedName>
        <fullName evidence="1">Bacteriophage Lambda NinG protein</fullName>
    </submittedName>
</protein>
<dbReference type="Pfam" id="PF05766">
    <property type="entry name" value="NinG"/>
    <property type="match status" value="1"/>
</dbReference>
<dbReference type="AlphaFoldDB" id="A0A379C9Y8"/>
<dbReference type="EMBL" id="UGTA01000001">
    <property type="protein sequence ID" value="SUB58979.1"/>
    <property type="molecule type" value="Genomic_DNA"/>
</dbReference>
<dbReference type="OrthoDB" id="6623061at2"/>